<dbReference type="SUPFAM" id="SSF46689">
    <property type="entry name" value="Homeodomain-like"/>
    <property type="match status" value="1"/>
</dbReference>
<name>A0A2A5WZQ2_9GAMM</name>
<sequence>MAAWRPMTIAQLDEATEHSWQSRDVHFDGRFFVGVVTTGICCRTLCHVRRPKPENVGFFENVAAALASDFRRCLRCQLELDSGTAWRRSAGIVSDALQLIESSPSDHQSVSSLADALSVSRRYLVRVFQQQLRTSVKQVLQAQRLMIANSCWTGLRSP</sequence>
<dbReference type="AlphaFoldDB" id="A0A2A5WZQ2"/>
<evidence type="ECO:0000313" key="7">
    <source>
        <dbReference type="EMBL" id="PDH41952.1"/>
    </source>
</evidence>
<evidence type="ECO:0000313" key="8">
    <source>
        <dbReference type="Proteomes" id="UP000219327"/>
    </source>
</evidence>
<evidence type="ECO:0000256" key="5">
    <source>
        <dbReference type="ARBA" id="ARBA00023163"/>
    </source>
</evidence>
<keyword evidence="2" id="KW-0808">Transferase</keyword>
<evidence type="ECO:0000256" key="3">
    <source>
        <dbReference type="ARBA" id="ARBA00023015"/>
    </source>
</evidence>
<dbReference type="PROSITE" id="PS01124">
    <property type="entry name" value="HTH_ARAC_FAMILY_2"/>
    <property type="match status" value="1"/>
</dbReference>
<feature type="domain" description="HTH araC/xylS-type" evidence="6">
    <location>
        <begin position="94"/>
        <end position="148"/>
    </location>
</feature>
<keyword evidence="4" id="KW-0010">Activator</keyword>
<reference evidence="7 8" key="1">
    <citation type="submission" date="2017-08" db="EMBL/GenBank/DDBJ databases">
        <title>Fine stratification of microbial communities through a metagenomic profile of the photic zone.</title>
        <authorList>
            <person name="Haro-Moreno J.M."/>
            <person name="Lopez-Perez M."/>
            <person name="De La Torre J."/>
            <person name="Picazo A."/>
            <person name="Camacho A."/>
            <person name="Rodriguez-Valera F."/>
        </authorList>
    </citation>
    <scope>NUCLEOTIDE SEQUENCE [LARGE SCALE GENOMIC DNA]</scope>
    <source>
        <strain evidence="7">MED-G24</strain>
    </source>
</reference>
<dbReference type="SUPFAM" id="SSF57884">
    <property type="entry name" value="Ada DNA repair protein, N-terminal domain (N-Ada 10)"/>
    <property type="match status" value="1"/>
</dbReference>
<evidence type="ECO:0000256" key="1">
    <source>
        <dbReference type="ARBA" id="ARBA00001947"/>
    </source>
</evidence>
<dbReference type="GO" id="GO:0043565">
    <property type="term" value="F:sequence-specific DNA binding"/>
    <property type="evidence" value="ECO:0007669"/>
    <property type="project" value="InterPro"/>
</dbReference>
<dbReference type="GO" id="GO:0008168">
    <property type="term" value="F:methyltransferase activity"/>
    <property type="evidence" value="ECO:0007669"/>
    <property type="project" value="UniProtKB-KW"/>
</dbReference>
<dbReference type="GO" id="GO:0006281">
    <property type="term" value="P:DNA repair"/>
    <property type="evidence" value="ECO:0007669"/>
    <property type="project" value="InterPro"/>
</dbReference>
<gene>
    <name evidence="7" type="ORF">CNE99_01070</name>
</gene>
<comment type="cofactor">
    <cofactor evidence="1">
        <name>Zn(2+)</name>
        <dbReference type="ChEBI" id="CHEBI:29105"/>
    </cofactor>
</comment>
<comment type="caution">
    <text evidence="7">The sequence shown here is derived from an EMBL/GenBank/DDBJ whole genome shotgun (WGS) entry which is preliminary data.</text>
</comment>
<dbReference type="InterPro" id="IPR004026">
    <property type="entry name" value="Ada_DNA_repair_Zn-bd"/>
</dbReference>
<accession>A0A2A5WZQ2</accession>
<protein>
    <recommendedName>
        <fullName evidence="6">HTH araC/xylS-type domain-containing protein</fullName>
    </recommendedName>
</protein>
<dbReference type="Gene3D" id="1.10.10.60">
    <property type="entry name" value="Homeodomain-like"/>
    <property type="match status" value="1"/>
</dbReference>
<dbReference type="Pfam" id="PF02805">
    <property type="entry name" value="Ada_Zn_binding"/>
    <property type="match status" value="1"/>
</dbReference>
<dbReference type="InterPro" id="IPR018060">
    <property type="entry name" value="HTH_AraC"/>
</dbReference>
<keyword evidence="5" id="KW-0804">Transcription</keyword>
<proteinExistence type="predicted"/>
<dbReference type="EMBL" id="NTKD01000002">
    <property type="protein sequence ID" value="PDH41952.1"/>
    <property type="molecule type" value="Genomic_DNA"/>
</dbReference>
<dbReference type="GO" id="GO:0003700">
    <property type="term" value="F:DNA-binding transcription factor activity"/>
    <property type="evidence" value="ECO:0007669"/>
    <property type="project" value="InterPro"/>
</dbReference>
<evidence type="ECO:0000256" key="4">
    <source>
        <dbReference type="ARBA" id="ARBA00023159"/>
    </source>
</evidence>
<keyword evidence="2" id="KW-0489">Methyltransferase</keyword>
<evidence type="ECO:0000256" key="2">
    <source>
        <dbReference type="ARBA" id="ARBA00022603"/>
    </source>
</evidence>
<dbReference type="GO" id="GO:0008270">
    <property type="term" value="F:zinc ion binding"/>
    <property type="evidence" value="ECO:0007669"/>
    <property type="project" value="InterPro"/>
</dbReference>
<keyword evidence="3" id="KW-0805">Transcription regulation</keyword>
<dbReference type="InterPro" id="IPR035451">
    <property type="entry name" value="Ada-like_dom_sf"/>
</dbReference>
<organism evidence="7 8">
    <name type="scientific">OM182 bacterium MED-G24</name>
    <dbReference type="NCBI Taxonomy" id="1986255"/>
    <lineage>
        <taxon>Bacteria</taxon>
        <taxon>Pseudomonadati</taxon>
        <taxon>Pseudomonadota</taxon>
        <taxon>Gammaproteobacteria</taxon>
        <taxon>OMG group</taxon>
        <taxon>OM182 clade</taxon>
    </lineage>
</organism>
<dbReference type="GO" id="GO:0032259">
    <property type="term" value="P:methylation"/>
    <property type="evidence" value="ECO:0007669"/>
    <property type="project" value="UniProtKB-KW"/>
</dbReference>
<dbReference type="Gene3D" id="3.40.10.10">
    <property type="entry name" value="DNA Methylphosphotriester Repair Domain"/>
    <property type="match status" value="1"/>
</dbReference>
<evidence type="ECO:0000259" key="6">
    <source>
        <dbReference type="PROSITE" id="PS01124"/>
    </source>
</evidence>
<dbReference type="InterPro" id="IPR009057">
    <property type="entry name" value="Homeodomain-like_sf"/>
</dbReference>
<dbReference type="Proteomes" id="UP000219327">
    <property type="component" value="Unassembled WGS sequence"/>
</dbReference>